<organism evidence="2 3">
    <name type="scientific">Cristinia sonorae</name>
    <dbReference type="NCBI Taxonomy" id="1940300"/>
    <lineage>
        <taxon>Eukaryota</taxon>
        <taxon>Fungi</taxon>
        <taxon>Dikarya</taxon>
        <taxon>Basidiomycota</taxon>
        <taxon>Agaricomycotina</taxon>
        <taxon>Agaricomycetes</taxon>
        <taxon>Agaricomycetidae</taxon>
        <taxon>Agaricales</taxon>
        <taxon>Pleurotineae</taxon>
        <taxon>Stephanosporaceae</taxon>
        <taxon>Cristinia</taxon>
    </lineage>
</organism>
<comment type="caution">
    <text evidence="2">The sequence shown here is derived from an EMBL/GenBank/DDBJ whole genome shotgun (WGS) entry which is preliminary data.</text>
</comment>
<dbReference type="Gene3D" id="3.40.50.300">
    <property type="entry name" value="P-loop containing nucleotide triphosphate hydrolases"/>
    <property type="match status" value="1"/>
</dbReference>
<reference evidence="2" key="1">
    <citation type="journal article" date="2021" name="New Phytol.">
        <title>Evolutionary innovations through gain and loss of genes in the ectomycorrhizal Boletales.</title>
        <authorList>
            <person name="Wu G."/>
            <person name="Miyauchi S."/>
            <person name="Morin E."/>
            <person name="Kuo A."/>
            <person name="Drula E."/>
            <person name="Varga T."/>
            <person name="Kohler A."/>
            <person name="Feng B."/>
            <person name="Cao Y."/>
            <person name="Lipzen A."/>
            <person name="Daum C."/>
            <person name="Hundley H."/>
            <person name="Pangilinan J."/>
            <person name="Johnson J."/>
            <person name="Barry K."/>
            <person name="LaButti K."/>
            <person name="Ng V."/>
            <person name="Ahrendt S."/>
            <person name="Min B."/>
            <person name="Choi I.G."/>
            <person name="Park H."/>
            <person name="Plett J.M."/>
            <person name="Magnuson J."/>
            <person name="Spatafora J.W."/>
            <person name="Nagy L.G."/>
            <person name="Henrissat B."/>
            <person name="Grigoriev I.V."/>
            <person name="Yang Z.L."/>
            <person name="Xu J."/>
            <person name="Martin F.M."/>
        </authorList>
    </citation>
    <scope>NUCLEOTIDE SEQUENCE</scope>
    <source>
        <strain evidence="2">KKN 215</strain>
    </source>
</reference>
<gene>
    <name evidence="2" type="ORF">BXZ70DRAFT_912761</name>
</gene>
<dbReference type="AlphaFoldDB" id="A0A8K0XVP2"/>
<evidence type="ECO:0000259" key="1">
    <source>
        <dbReference type="Pfam" id="PF00485"/>
    </source>
</evidence>
<evidence type="ECO:0000313" key="3">
    <source>
        <dbReference type="Proteomes" id="UP000813824"/>
    </source>
</evidence>
<evidence type="ECO:0000313" key="2">
    <source>
        <dbReference type="EMBL" id="KAH8107811.1"/>
    </source>
</evidence>
<sequence length="259" mass="29341">MAASDPTTERATTEDGLKLRVILVGIGGASSSGKTTLSKYLRSILPGSIILHQDDFAPPQELIPVHPVYQVQDWDAAEGAIDWPRMVTALREVKRTGQIPPEHYSHDHLNPQEGVPVNVDVLERWKQRFTDLDRERKEKGEKFLWVLVDGFLLFWHPEVVDTLDVKILLRAPHDVLRDRRLARQGYHTAEGGFWRDPPNYWEQIVWPAYVDAHKGIVENGDVEHGKSNGKVPGLEILEGLEISMDAMVEFACEKLMTVV</sequence>
<proteinExistence type="predicted"/>
<accession>A0A8K0XVP2</accession>
<dbReference type="CDD" id="cd02024">
    <property type="entry name" value="NRK1"/>
    <property type="match status" value="1"/>
</dbReference>
<dbReference type="PANTHER" id="PTHR10285">
    <property type="entry name" value="URIDINE KINASE"/>
    <property type="match status" value="1"/>
</dbReference>
<dbReference type="OrthoDB" id="10041966at2759"/>
<dbReference type="InterPro" id="IPR006083">
    <property type="entry name" value="PRK/URK"/>
</dbReference>
<dbReference type="GO" id="GO:0016787">
    <property type="term" value="F:hydrolase activity"/>
    <property type="evidence" value="ECO:0007669"/>
    <property type="project" value="UniProtKB-KW"/>
</dbReference>
<dbReference type="SUPFAM" id="SSF52540">
    <property type="entry name" value="P-loop containing nucleoside triphosphate hydrolases"/>
    <property type="match status" value="1"/>
</dbReference>
<dbReference type="FunFam" id="3.40.50.300:FF:002582">
    <property type="entry name" value="Nicotinamide riboside kinase, variant"/>
    <property type="match status" value="1"/>
</dbReference>
<dbReference type="EMBL" id="JAEVFJ010000001">
    <property type="protein sequence ID" value="KAH8107811.1"/>
    <property type="molecule type" value="Genomic_DNA"/>
</dbReference>
<feature type="domain" description="Phosphoribulokinase/uridine kinase" evidence="1">
    <location>
        <begin position="24"/>
        <end position="183"/>
    </location>
</feature>
<dbReference type="InterPro" id="IPR027417">
    <property type="entry name" value="P-loop_NTPase"/>
</dbReference>
<protein>
    <submittedName>
        <fullName evidence="2">P-loop containing nucleoside triphosphate hydrolase protein</fullName>
    </submittedName>
</protein>
<dbReference type="GO" id="GO:0005524">
    <property type="term" value="F:ATP binding"/>
    <property type="evidence" value="ECO:0007669"/>
    <property type="project" value="InterPro"/>
</dbReference>
<dbReference type="GO" id="GO:0016301">
    <property type="term" value="F:kinase activity"/>
    <property type="evidence" value="ECO:0007669"/>
    <property type="project" value="InterPro"/>
</dbReference>
<name>A0A8K0XVP2_9AGAR</name>
<keyword evidence="2" id="KW-0378">Hydrolase</keyword>
<dbReference type="Proteomes" id="UP000813824">
    <property type="component" value="Unassembled WGS sequence"/>
</dbReference>
<keyword evidence="3" id="KW-1185">Reference proteome</keyword>
<dbReference type="Pfam" id="PF00485">
    <property type="entry name" value="PRK"/>
    <property type="match status" value="1"/>
</dbReference>